<dbReference type="SUPFAM" id="SSF47413">
    <property type="entry name" value="lambda repressor-like DNA-binding domains"/>
    <property type="match status" value="1"/>
</dbReference>
<dbReference type="AlphaFoldDB" id="A0A0R1Z2X9"/>
<dbReference type="PANTHER" id="PTHR30146:SF149">
    <property type="entry name" value="HTH-TYPE TRANSCRIPTIONAL REGULATOR EBGR"/>
    <property type="match status" value="1"/>
</dbReference>
<dbReference type="PATRIC" id="fig|1423784.4.peg.850"/>
<feature type="domain" description="HTH lacI-type" evidence="4">
    <location>
        <begin position="4"/>
        <end position="60"/>
    </location>
</feature>
<dbReference type="InterPro" id="IPR046335">
    <property type="entry name" value="LacI/GalR-like_sensor"/>
</dbReference>
<dbReference type="Proteomes" id="UP000051957">
    <property type="component" value="Unassembled WGS sequence"/>
</dbReference>
<dbReference type="CDD" id="cd01392">
    <property type="entry name" value="HTH_LacI"/>
    <property type="match status" value="1"/>
</dbReference>
<name>A0A0R1Z2X9_9LACO</name>
<dbReference type="Gene3D" id="3.40.50.2300">
    <property type="match status" value="2"/>
</dbReference>
<dbReference type="SMART" id="SM00354">
    <property type="entry name" value="HTH_LACI"/>
    <property type="match status" value="1"/>
</dbReference>
<dbReference type="PROSITE" id="PS50932">
    <property type="entry name" value="HTH_LACI_2"/>
    <property type="match status" value="1"/>
</dbReference>
<sequence>MNMATIKDISKLAHVSPGTVSRALSPEKSEYVAKQTRDKVRQVADKLGYKYSLEPKQSKNQLNFVLMTTLSLEEETRDEYWRFVRRGVYEAANSRHINIARVIRPDKSIDPHRFAEYDAVIIVGTISQAAIKTIKAVNPNLVVVDSGSYDHDQIDIVDTNLAELTTHALDEMGRISQSIAFIGGNRHEVDIDGKSGVIVEDARTGAYKKWCQDNNRTPIIKLTDWTAKQSMDATDALLGQYGHKIDGLIVASDPLSIGVMKGLAKHNVVPGKDLKLISYDDLEFASYLTPSLTSIWLPKVELGYAAVLHAETLVNFPRNWHTRNIIPGKFHYRETFQKP</sequence>
<gene>
    <name evidence="5" type="ORF">FC51_GL000847</name>
</gene>
<protein>
    <submittedName>
        <fullName evidence="5">LacI family transcriptional regulator</fullName>
    </submittedName>
</protein>
<reference evidence="5 6" key="1">
    <citation type="journal article" date="2015" name="Genome Announc.">
        <title>Expanding the biotechnology potential of lactobacilli through comparative genomics of 213 strains and associated genera.</title>
        <authorList>
            <person name="Sun Z."/>
            <person name="Harris H.M."/>
            <person name="McCann A."/>
            <person name="Guo C."/>
            <person name="Argimon S."/>
            <person name="Zhang W."/>
            <person name="Yang X."/>
            <person name="Jeffery I.B."/>
            <person name="Cooney J.C."/>
            <person name="Kagawa T.F."/>
            <person name="Liu W."/>
            <person name="Song Y."/>
            <person name="Salvetti E."/>
            <person name="Wrobel A."/>
            <person name="Rasinkangas P."/>
            <person name="Parkhill J."/>
            <person name="Rea M.C."/>
            <person name="O'Sullivan O."/>
            <person name="Ritari J."/>
            <person name="Douillard F.P."/>
            <person name="Paul Ross R."/>
            <person name="Yang R."/>
            <person name="Briner A.E."/>
            <person name="Felis G.E."/>
            <person name="de Vos W.M."/>
            <person name="Barrangou R."/>
            <person name="Klaenhammer T.R."/>
            <person name="Caufield P.W."/>
            <person name="Cui Y."/>
            <person name="Zhang H."/>
            <person name="O'Toole P.W."/>
        </authorList>
    </citation>
    <scope>NUCLEOTIDE SEQUENCE [LARGE SCALE GENOMIC DNA]</scope>
    <source>
        <strain evidence="5 6">DSM 5707</strain>
    </source>
</reference>
<evidence type="ECO:0000256" key="3">
    <source>
        <dbReference type="ARBA" id="ARBA00023163"/>
    </source>
</evidence>
<dbReference type="Pfam" id="PF13377">
    <property type="entry name" value="Peripla_BP_3"/>
    <property type="match status" value="1"/>
</dbReference>
<evidence type="ECO:0000313" key="5">
    <source>
        <dbReference type="EMBL" id="KRM45420.1"/>
    </source>
</evidence>
<evidence type="ECO:0000259" key="4">
    <source>
        <dbReference type="PROSITE" id="PS50932"/>
    </source>
</evidence>
<dbReference type="InterPro" id="IPR000843">
    <property type="entry name" value="HTH_LacI"/>
</dbReference>
<accession>A0A0R1Z2X9</accession>
<evidence type="ECO:0000256" key="1">
    <source>
        <dbReference type="ARBA" id="ARBA00023015"/>
    </source>
</evidence>
<organism evidence="5 6">
    <name type="scientific">Lentilactobacillus parabuchneri DSM 5707 = NBRC 107865</name>
    <dbReference type="NCBI Taxonomy" id="1423784"/>
    <lineage>
        <taxon>Bacteria</taxon>
        <taxon>Bacillati</taxon>
        <taxon>Bacillota</taxon>
        <taxon>Bacilli</taxon>
        <taxon>Lactobacillales</taxon>
        <taxon>Lactobacillaceae</taxon>
        <taxon>Lentilactobacillus</taxon>
    </lineage>
</organism>
<keyword evidence="1" id="KW-0805">Transcription regulation</keyword>
<dbReference type="GO" id="GO:0003700">
    <property type="term" value="F:DNA-binding transcription factor activity"/>
    <property type="evidence" value="ECO:0007669"/>
    <property type="project" value="TreeGrafter"/>
</dbReference>
<evidence type="ECO:0000313" key="6">
    <source>
        <dbReference type="Proteomes" id="UP000051957"/>
    </source>
</evidence>
<comment type="caution">
    <text evidence="5">The sequence shown here is derived from an EMBL/GenBank/DDBJ whole genome shotgun (WGS) entry which is preliminary data.</text>
</comment>
<dbReference type="PANTHER" id="PTHR30146">
    <property type="entry name" value="LACI-RELATED TRANSCRIPTIONAL REPRESSOR"/>
    <property type="match status" value="1"/>
</dbReference>
<dbReference type="EMBL" id="AZGK01000017">
    <property type="protein sequence ID" value="KRM45420.1"/>
    <property type="molecule type" value="Genomic_DNA"/>
</dbReference>
<keyword evidence="2" id="KW-0238">DNA-binding</keyword>
<dbReference type="GO" id="GO:0000976">
    <property type="term" value="F:transcription cis-regulatory region binding"/>
    <property type="evidence" value="ECO:0007669"/>
    <property type="project" value="TreeGrafter"/>
</dbReference>
<dbReference type="Pfam" id="PF00356">
    <property type="entry name" value="LacI"/>
    <property type="match status" value="1"/>
</dbReference>
<dbReference type="Gene3D" id="1.10.260.40">
    <property type="entry name" value="lambda repressor-like DNA-binding domains"/>
    <property type="match status" value="1"/>
</dbReference>
<dbReference type="SUPFAM" id="SSF53822">
    <property type="entry name" value="Periplasmic binding protein-like I"/>
    <property type="match status" value="1"/>
</dbReference>
<keyword evidence="3" id="KW-0804">Transcription</keyword>
<dbReference type="InterPro" id="IPR010982">
    <property type="entry name" value="Lambda_DNA-bd_dom_sf"/>
</dbReference>
<evidence type="ECO:0000256" key="2">
    <source>
        <dbReference type="ARBA" id="ARBA00023125"/>
    </source>
</evidence>
<dbReference type="InterPro" id="IPR028082">
    <property type="entry name" value="Peripla_BP_I"/>
</dbReference>
<proteinExistence type="predicted"/>